<dbReference type="PANTHER" id="PTHR12486">
    <property type="entry name" value="APRATAXIN-RELATED"/>
    <property type="match status" value="1"/>
</dbReference>
<dbReference type="OrthoDB" id="1915375at2759"/>
<dbReference type="Pfam" id="PF11969">
    <property type="entry name" value="DcpS_C"/>
    <property type="match status" value="1"/>
</dbReference>
<evidence type="ECO:0000313" key="4">
    <source>
        <dbReference type="EMBL" id="KAJ3606987.1"/>
    </source>
</evidence>
<dbReference type="AlphaFoldDB" id="A0A9Q0INB0"/>
<evidence type="ECO:0000256" key="1">
    <source>
        <dbReference type="PROSITE-ProRule" id="PRU00464"/>
    </source>
</evidence>
<comment type="caution">
    <text evidence="4">The sequence shown here is derived from an EMBL/GenBank/DDBJ whole genome shotgun (WGS) entry which is preliminary data.</text>
</comment>
<feature type="region of interest" description="Disordered" evidence="2">
    <location>
        <begin position="1"/>
        <end position="47"/>
    </location>
</feature>
<dbReference type="InterPro" id="IPR011146">
    <property type="entry name" value="HIT-like"/>
</dbReference>
<feature type="domain" description="HIT" evidence="3">
    <location>
        <begin position="51"/>
        <end position="137"/>
    </location>
</feature>
<evidence type="ECO:0000256" key="2">
    <source>
        <dbReference type="SAM" id="MobiDB-lite"/>
    </source>
</evidence>
<dbReference type="Proteomes" id="UP001148018">
    <property type="component" value="Unassembled WGS sequence"/>
</dbReference>
<proteinExistence type="predicted"/>
<name>A0A9Q0INB0_9TELE</name>
<comment type="caution">
    <text evidence="1">Lacks conserved residue(s) required for the propagation of feature annotation.</text>
</comment>
<evidence type="ECO:0000259" key="3">
    <source>
        <dbReference type="PROSITE" id="PS51084"/>
    </source>
</evidence>
<dbReference type="InterPro" id="IPR036265">
    <property type="entry name" value="HIT-like_sf"/>
</dbReference>
<dbReference type="SUPFAM" id="SSF54197">
    <property type="entry name" value="HIT-like"/>
    <property type="match status" value="1"/>
</dbReference>
<gene>
    <name evidence="4" type="ORF">NHX12_026502</name>
</gene>
<dbReference type="PROSITE" id="PS51084">
    <property type="entry name" value="HIT_2"/>
    <property type="match status" value="1"/>
</dbReference>
<organism evidence="4 5">
    <name type="scientific">Muraenolepis orangiensis</name>
    <name type="common">Patagonian moray cod</name>
    <dbReference type="NCBI Taxonomy" id="630683"/>
    <lineage>
        <taxon>Eukaryota</taxon>
        <taxon>Metazoa</taxon>
        <taxon>Chordata</taxon>
        <taxon>Craniata</taxon>
        <taxon>Vertebrata</taxon>
        <taxon>Euteleostomi</taxon>
        <taxon>Actinopterygii</taxon>
        <taxon>Neopterygii</taxon>
        <taxon>Teleostei</taxon>
        <taxon>Neoteleostei</taxon>
        <taxon>Acanthomorphata</taxon>
        <taxon>Zeiogadaria</taxon>
        <taxon>Gadariae</taxon>
        <taxon>Gadiformes</taxon>
        <taxon>Muraenolepidoidei</taxon>
        <taxon>Muraenolepididae</taxon>
        <taxon>Muraenolepis</taxon>
    </lineage>
</organism>
<dbReference type="PANTHER" id="PTHR12486:SF6">
    <property type="entry name" value="ADENOSINE 5'-MONOPHOSPHORAMIDASE HINT3"/>
    <property type="match status" value="1"/>
</dbReference>
<dbReference type="EMBL" id="JANIIK010000042">
    <property type="protein sequence ID" value="KAJ3606987.1"/>
    <property type="molecule type" value="Genomic_DNA"/>
</dbReference>
<dbReference type="GO" id="GO:0003824">
    <property type="term" value="F:catalytic activity"/>
    <property type="evidence" value="ECO:0007669"/>
    <property type="project" value="InterPro"/>
</dbReference>
<feature type="compositionally biased region" description="Basic and acidic residues" evidence="2">
    <location>
        <begin position="12"/>
        <end position="41"/>
    </location>
</feature>
<accession>A0A9Q0INB0</accession>
<reference evidence="4" key="1">
    <citation type="submission" date="2022-07" db="EMBL/GenBank/DDBJ databases">
        <title>Chromosome-level genome of Muraenolepis orangiensis.</title>
        <authorList>
            <person name="Kim J."/>
        </authorList>
    </citation>
    <scope>NUCLEOTIDE SEQUENCE</scope>
    <source>
        <strain evidence="4">KU_S4_2022</strain>
        <tissue evidence="4">Muscle</tissue>
    </source>
</reference>
<protein>
    <recommendedName>
        <fullName evidence="3">HIT domain-containing protein</fullName>
    </recommendedName>
</protein>
<keyword evidence="5" id="KW-1185">Reference proteome</keyword>
<evidence type="ECO:0000313" key="5">
    <source>
        <dbReference type="Proteomes" id="UP001148018"/>
    </source>
</evidence>
<dbReference type="Gene3D" id="3.30.428.10">
    <property type="entry name" value="HIT-like"/>
    <property type="match status" value="1"/>
</dbReference>
<sequence length="137" mass="15029">MSRAAPEGRGSPTEEGRGSPTEDGRGSPTEEGRGSPTEEGRGSPTEDEDCVFCLISNGQDKDAEVVRENEELVCFRDIVPAAPHHYLVIPRQHVVSCRWLTQDQLPLGGWTRDSTDFTQPLLFCNQLTVKSPCLSNS</sequence>